<comment type="caution">
    <text evidence="1">The sequence shown here is derived from an EMBL/GenBank/DDBJ whole genome shotgun (WGS) entry which is preliminary data.</text>
</comment>
<sequence length="318" mass="35808">MNKIFLIYTVRWVTRLLAVCILWTGAGIVIAETPDNSTAAENYSATSLKTKYTALGAQLTHNQFNRPLFLNSVESPSHLKGDIYAVVDYPFATVNTALNDPAHWCDVLNLHINIKYCQASAEKGGSNLLVSIGTKYDKPLYEAFQVKFSYGVVAITPDYFAVRLNAKTGPLGTSDYHIELEAVSLENGKTFLHMTYSYAYSFTGRMAMKSYLATIGRDKVGFTLQDATNNQSLKHPDYIGGVRGLIERNTMRYYLAIDSYLATLSAPSTAQREMRLEHWFSSTEQYSRQLHEMDRAAYLKMKHSEYLRQQKAPIQAPS</sequence>
<dbReference type="AlphaFoldDB" id="A0A840RQ27"/>
<gene>
    <name evidence="1" type="ORF">HNR39_000531</name>
</gene>
<evidence type="ECO:0000313" key="2">
    <source>
        <dbReference type="Proteomes" id="UP000571084"/>
    </source>
</evidence>
<dbReference type="RefSeq" id="WP_245182192.1">
    <property type="nucleotide sequence ID" value="NZ_JAAOZT010000002.1"/>
</dbReference>
<dbReference type="EMBL" id="JACHHQ010000001">
    <property type="protein sequence ID" value="MBB5198721.1"/>
    <property type="molecule type" value="Genomic_DNA"/>
</dbReference>
<keyword evidence="2" id="KW-1185">Reference proteome</keyword>
<protein>
    <submittedName>
        <fullName evidence="1">Uncharacterized protein</fullName>
    </submittedName>
</protein>
<name>A0A840RQ27_9BURK</name>
<reference evidence="1 2" key="1">
    <citation type="submission" date="2020-08" db="EMBL/GenBank/DDBJ databases">
        <title>Genomic Encyclopedia of Type Strains, Phase IV (KMG-IV): sequencing the most valuable type-strain genomes for metagenomic binning, comparative biology and taxonomic classification.</title>
        <authorList>
            <person name="Goeker M."/>
        </authorList>
    </citation>
    <scope>NUCLEOTIDE SEQUENCE [LARGE SCALE GENOMIC DNA]</scope>
    <source>
        <strain evidence="1 2">DSM 23240</strain>
    </source>
</reference>
<dbReference type="Proteomes" id="UP000571084">
    <property type="component" value="Unassembled WGS sequence"/>
</dbReference>
<organism evidence="1 2">
    <name type="scientific">Glaciimonas immobilis</name>
    <dbReference type="NCBI Taxonomy" id="728004"/>
    <lineage>
        <taxon>Bacteria</taxon>
        <taxon>Pseudomonadati</taxon>
        <taxon>Pseudomonadota</taxon>
        <taxon>Betaproteobacteria</taxon>
        <taxon>Burkholderiales</taxon>
        <taxon>Oxalobacteraceae</taxon>
        <taxon>Glaciimonas</taxon>
    </lineage>
</organism>
<evidence type="ECO:0000313" key="1">
    <source>
        <dbReference type="EMBL" id="MBB5198721.1"/>
    </source>
</evidence>
<proteinExistence type="predicted"/>
<accession>A0A840RQ27</accession>